<dbReference type="Proteomes" id="UP000319257">
    <property type="component" value="Unassembled WGS sequence"/>
</dbReference>
<feature type="region of interest" description="Disordered" evidence="1">
    <location>
        <begin position="640"/>
        <end position="682"/>
    </location>
</feature>
<dbReference type="Gene3D" id="1.20.1280.50">
    <property type="match status" value="1"/>
</dbReference>
<feature type="region of interest" description="Disordered" evidence="1">
    <location>
        <begin position="1"/>
        <end position="55"/>
    </location>
</feature>
<proteinExistence type="predicted"/>
<feature type="region of interest" description="Disordered" evidence="1">
    <location>
        <begin position="585"/>
        <end position="613"/>
    </location>
</feature>
<feature type="compositionally biased region" description="Basic and acidic residues" evidence="1">
    <location>
        <begin position="662"/>
        <end position="682"/>
    </location>
</feature>
<dbReference type="AlphaFoldDB" id="A0A507BFW5"/>
<dbReference type="InterPro" id="IPR001810">
    <property type="entry name" value="F-box_dom"/>
</dbReference>
<feature type="region of interest" description="Disordered" evidence="1">
    <location>
        <begin position="463"/>
        <end position="555"/>
    </location>
</feature>
<evidence type="ECO:0000313" key="3">
    <source>
        <dbReference type="EMBL" id="TPX17664.1"/>
    </source>
</evidence>
<feature type="compositionally biased region" description="Low complexity" evidence="1">
    <location>
        <begin position="472"/>
        <end position="491"/>
    </location>
</feature>
<organism evidence="3 4">
    <name type="scientific">Thyridium curvatum</name>
    <dbReference type="NCBI Taxonomy" id="1093900"/>
    <lineage>
        <taxon>Eukaryota</taxon>
        <taxon>Fungi</taxon>
        <taxon>Dikarya</taxon>
        <taxon>Ascomycota</taxon>
        <taxon>Pezizomycotina</taxon>
        <taxon>Sordariomycetes</taxon>
        <taxon>Sordariomycetidae</taxon>
        <taxon>Thyridiales</taxon>
        <taxon>Thyridiaceae</taxon>
        <taxon>Thyridium</taxon>
    </lineage>
</organism>
<accession>A0A507BFW5</accession>
<comment type="caution">
    <text evidence="3">The sequence shown here is derived from an EMBL/GenBank/DDBJ whole genome shotgun (WGS) entry which is preliminary data.</text>
</comment>
<dbReference type="OrthoDB" id="5405297at2759"/>
<keyword evidence="4" id="KW-1185">Reference proteome</keyword>
<dbReference type="CDD" id="cd09917">
    <property type="entry name" value="F-box_SF"/>
    <property type="match status" value="1"/>
</dbReference>
<feature type="compositionally biased region" description="Low complexity" evidence="1">
    <location>
        <begin position="517"/>
        <end position="545"/>
    </location>
</feature>
<dbReference type="InParanoid" id="A0A507BFW5"/>
<protein>
    <recommendedName>
        <fullName evidence="2">F-box domain-containing protein</fullName>
    </recommendedName>
</protein>
<feature type="compositionally biased region" description="Basic residues" evidence="1">
    <location>
        <begin position="1"/>
        <end position="10"/>
    </location>
</feature>
<evidence type="ECO:0000256" key="1">
    <source>
        <dbReference type="SAM" id="MobiDB-lite"/>
    </source>
</evidence>
<dbReference type="EMBL" id="SKBQ01000132">
    <property type="protein sequence ID" value="TPX17664.1"/>
    <property type="molecule type" value="Genomic_DNA"/>
</dbReference>
<feature type="domain" description="F-box" evidence="2">
    <location>
        <begin position="63"/>
        <end position="129"/>
    </location>
</feature>
<reference evidence="3 4" key="1">
    <citation type="submission" date="2019-06" db="EMBL/GenBank/DDBJ databases">
        <title>Draft genome sequence of the filamentous fungus Phialemoniopsis curvata isolated from diesel fuel.</title>
        <authorList>
            <person name="Varaljay V.A."/>
            <person name="Lyon W.J."/>
            <person name="Crouch A.L."/>
            <person name="Drake C.E."/>
            <person name="Hollomon J.M."/>
            <person name="Nadeau L.J."/>
            <person name="Nunn H.S."/>
            <person name="Stevenson B.S."/>
            <person name="Bojanowski C.L."/>
            <person name="Crookes-Goodson W.J."/>
        </authorList>
    </citation>
    <scope>NUCLEOTIDE SEQUENCE [LARGE SCALE GENOMIC DNA]</scope>
    <source>
        <strain evidence="3 4">D216</strain>
    </source>
</reference>
<name>A0A507BFW5_9PEZI</name>
<dbReference type="Pfam" id="PF12937">
    <property type="entry name" value="F-box-like"/>
    <property type="match status" value="1"/>
</dbReference>
<dbReference type="RefSeq" id="XP_030999375.1">
    <property type="nucleotide sequence ID" value="XM_031134840.1"/>
</dbReference>
<feature type="compositionally biased region" description="Low complexity" evidence="1">
    <location>
        <begin position="29"/>
        <end position="43"/>
    </location>
</feature>
<feature type="compositionally biased region" description="Gly residues" evidence="1">
    <location>
        <begin position="590"/>
        <end position="604"/>
    </location>
</feature>
<dbReference type="InterPro" id="IPR036047">
    <property type="entry name" value="F-box-like_dom_sf"/>
</dbReference>
<gene>
    <name evidence="3" type="ORF">E0L32_012043</name>
</gene>
<dbReference type="GeneID" id="41979490"/>
<dbReference type="Gene3D" id="3.80.10.10">
    <property type="entry name" value="Ribonuclease Inhibitor"/>
    <property type="match status" value="1"/>
</dbReference>
<evidence type="ECO:0000313" key="4">
    <source>
        <dbReference type="Proteomes" id="UP000319257"/>
    </source>
</evidence>
<sequence>MKFFKKRDKKKAASESDFASYPHRPRGFSSGSPPHGQSQSQSQFLAPGSPPRFPTRRSAQALAALPPNVLARIFAFVCPHSQDETYETCELSGLGNACMLCDIRDLAHCALTCRRWRKEAVKQLYHSVRIETVHYCDREIYLSDKRKRRTFFDRNGEPEDVAQARLKLLCRTLREDPARLGPIVEFLKTPYMLRESCQADLARTIAVLPNLRYVDLPEGLFMDEPPFLTLRLEVQARCHNLRKMTFMGGAERSLEDLAGGRIWPNLEVLELVKVNMEPLHLRHVLGALRNLRALKVTDTNAFGDQIFMYNDMVPDFPPLEELVLKSVPHITAEGFREYLRRADARMSLKLLSLTATGVKPWHLQAILGLAPALRHLTIVETVTAALPIAAGTQKIVPLASGSLRTLNYEISADSSSNPYAGITSSYYTYLSGSLHSGGLPRLRSVYVRDPDFQNLLLGLPPPMPGFADGGSRRPASSGSSSSYTSGRSPISLGPVVSANGLLSPHHSPGFAPPQHYGQPPFGSSQSPPKSGFASLQQQHLSQQQQNPRFSSNNPFASMIAPKQVQTLEVYVKGDDDLDWSMVMVSPDGPLLGGGPGGGGGGGDDSGGRPTSSYGLGADVAVGAGARRSVFMGDGSGSFLAVPDLPVGGGGPRRGSGAAAVDEWPRPKSSAGERKRERMDLWR</sequence>
<dbReference type="SUPFAM" id="SSF52047">
    <property type="entry name" value="RNI-like"/>
    <property type="match status" value="1"/>
</dbReference>
<dbReference type="InterPro" id="IPR032675">
    <property type="entry name" value="LRR_dom_sf"/>
</dbReference>
<dbReference type="SUPFAM" id="SSF81383">
    <property type="entry name" value="F-box domain"/>
    <property type="match status" value="1"/>
</dbReference>
<feature type="compositionally biased region" description="Polar residues" evidence="1">
    <location>
        <begin position="546"/>
        <end position="555"/>
    </location>
</feature>
<dbReference type="STRING" id="1093900.A0A507BFW5"/>
<evidence type="ECO:0000259" key="2">
    <source>
        <dbReference type="Pfam" id="PF12937"/>
    </source>
</evidence>